<feature type="transmembrane region" description="Helical" evidence="1">
    <location>
        <begin position="86"/>
        <end position="107"/>
    </location>
</feature>
<dbReference type="Pfam" id="PF13490">
    <property type="entry name" value="zf-HC2"/>
    <property type="match status" value="1"/>
</dbReference>
<protein>
    <recommendedName>
        <fullName evidence="2">Putative zinc-finger domain-containing protein</fullName>
    </recommendedName>
</protein>
<keyword evidence="1" id="KW-0472">Membrane</keyword>
<dbReference type="Gene3D" id="1.10.10.1320">
    <property type="entry name" value="Anti-sigma factor, zinc-finger domain"/>
    <property type="match status" value="1"/>
</dbReference>
<evidence type="ECO:0000256" key="1">
    <source>
        <dbReference type="SAM" id="Phobius"/>
    </source>
</evidence>
<dbReference type="EMBL" id="CP043494">
    <property type="protein sequence ID" value="WNG45593.1"/>
    <property type="molecule type" value="Genomic_DNA"/>
</dbReference>
<keyword evidence="4" id="KW-1185">Reference proteome</keyword>
<evidence type="ECO:0000313" key="4">
    <source>
        <dbReference type="Proteomes" id="UP001611383"/>
    </source>
</evidence>
<feature type="domain" description="Putative zinc-finger" evidence="2">
    <location>
        <begin position="4"/>
        <end position="38"/>
    </location>
</feature>
<keyword evidence="1" id="KW-0812">Transmembrane</keyword>
<dbReference type="InterPro" id="IPR027383">
    <property type="entry name" value="Znf_put"/>
</dbReference>
<organism evidence="3 4">
    <name type="scientific">Archangium minus</name>
    <dbReference type="NCBI Taxonomy" id="83450"/>
    <lineage>
        <taxon>Bacteria</taxon>
        <taxon>Pseudomonadati</taxon>
        <taxon>Myxococcota</taxon>
        <taxon>Myxococcia</taxon>
        <taxon>Myxococcales</taxon>
        <taxon>Cystobacterineae</taxon>
        <taxon>Archangiaceae</taxon>
        <taxon>Archangium</taxon>
    </lineage>
</organism>
<evidence type="ECO:0000313" key="3">
    <source>
        <dbReference type="EMBL" id="WNG45593.1"/>
    </source>
</evidence>
<dbReference type="Proteomes" id="UP001611383">
    <property type="component" value="Chromosome"/>
</dbReference>
<evidence type="ECO:0000259" key="2">
    <source>
        <dbReference type="Pfam" id="PF13490"/>
    </source>
</evidence>
<accession>A0ABY9WPD5</accession>
<gene>
    <name evidence="3" type="ORF">F0U60_16920</name>
</gene>
<dbReference type="InterPro" id="IPR041916">
    <property type="entry name" value="Anti_sigma_zinc_sf"/>
</dbReference>
<keyword evidence="1" id="KW-1133">Transmembrane helix</keyword>
<reference evidence="3 4" key="1">
    <citation type="submission" date="2019-08" db="EMBL/GenBank/DDBJ databases">
        <title>Archangium and Cystobacter genomes.</title>
        <authorList>
            <person name="Chen I.-C.K."/>
            <person name="Wielgoss S."/>
        </authorList>
    </citation>
    <scope>NUCLEOTIDE SEQUENCE [LARGE SCALE GENOMIC DNA]</scope>
    <source>
        <strain evidence="3 4">Cbm 6</strain>
    </source>
</reference>
<dbReference type="RefSeq" id="WP_395820739.1">
    <property type="nucleotide sequence ID" value="NZ_CP043494.1"/>
</dbReference>
<proteinExistence type="predicted"/>
<sequence length="180" mass="19205">MTACRDQDESLTLFAAGALEPEAEARVRAHLESCAACRSEAEAHREVLGLAALPPPSVREQAVMAALPRTTVSTWRREQVQKAARMRTAGALMAAAAVVLLALGPVLQRQVTPQAPLATPVETPASVAEETELEQWALTDPLSDELELSDMDLEDAEDVAGLSDLELEELLSSPIPGETL</sequence>
<name>A0ABY9WPD5_9BACT</name>